<evidence type="ECO:0000256" key="2">
    <source>
        <dbReference type="ARBA" id="ARBA00022475"/>
    </source>
</evidence>
<dbReference type="AlphaFoldDB" id="A0A1G9G8W4"/>
<organism evidence="7 8">
    <name type="scientific">Catalinimonas alkaloidigena</name>
    <dbReference type="NCBI Taxonomy" id="1075417"/>
    <lineage>
        <taxon>Bacteria</taxon>
        <taxon>Pseudomonadati</taxon>
        <taxon>Bacteroidota</taxon>
        <taxon>Cytophagia</taxon>
        <taxon>Cytophagales</taxon>
        <taxon>Catalimonadaceae</taxon>
        <taxon>Catalinimonas</taxon>
    </lineage>
</organism>
<keyword evidence="8" id="KW-1185">Reference proteome</keyword>
<dbReference type="RefSeq" id="WP_089681799.1">
    <property type="nucleotide sequence ID" value="NZ_FNFO01000004.1"/>
</dbReference>
<keyword evidence="7" id="KW-0808">Transferase</keyword>
<proteinExistence type="predicted"/>
<dbReference type="InterPro" id="IPR044878">
    <property type="entry name" value="UbiA_sf"/>
</dbReference>
<dbReference type="STRING" id="1075417.SAMN05421823_10427"/>
<protein>
    <submittedName>
        <fullName evidence="7">4-hydroxybenzoate polyprenyltransferase</fullName>
    </submittedName>
</protein>
<feature type="transmembrane region" description="Helical" evidence="6">
    <location>
        <begin position="48"/>
        <end position="68"/>
    </location>
</feature>
<keyword evidence="2" id="KW-1003">Cell membrane</keyword>
<evidence type="ECO:0000313" key="8">
    <source>
        <dbReference type="Proteomes" id="UP000198510"/>
    </source>
</evidence>
<dbReference type="InterPro" id="IPR050475">
    <property type="entry name" value="Prenyltransferase_related"/>
</dbReference>
<keyword evidence="4 6" id="KW-1133">Transmembrane helix</keyword>
<dbReference type="CDD" id="cd13964">
    <property type="entry name" value="PT_UbiA_1"/>
    <property type="match status" value="1"/>
</dbReference>
<evidence type="ECO:0000256" key="6">
    <source>
        <dbReference type="SAM" id="Phobius"/>
    </source>
</evidence>
<dbReference type="Pfam" id="PF01040">
    <property type="entry name" value="UbiA"/>
    <property type="match status" value="1"/>
</dbReference>
<name>A0A1G9G8W4_9BACT</name>
<dbReference type="Gene3D" id="1.10.357.140">
    <property type="entry name" value="UbiA prenyltransferase"/>
    <property type="match status" value="1"/>
</dbReference>
<dbReference type="PANTHER" id="PTHR42723:SF1">
    <property type="entry name" value="CHLOROPHYLL SYNTHASE, CHLOROPLASTIC"/>
    <property type="match status" value="1"/>
</dbReference>
<keyword evidence="3 6" id="KW-0812">Transmembrane</keyword>
<dbReference type="GO" id="GO:0016020">
    <property type="term" value="C:membrane"/>
    <property type="evidence" value="ECO:0007669"/>
    <property type="project" value="UniProtKB-SubCell"/>
</dbReference>
<feature type="transmembrane region" description="Helical" evidence="6">
    <location>
        <begin position="278"/>
        <end position="295"/>
    </location>
</feature>
<dbReference type="InterPro" id="IPR000537">
    <property type="entry name" value="UbiA_prenyltransferase"/>
</dbReference>
<feature type="transmembrane region" description="Helical" evidence="6">
    <location>
        <begin position="112"/>
        <end position="131"/>
    </location>
</feature>
<dbReference type="PANTHER" id="PTHR42723">
    <property type="entry name" value="CHLOROPHYLL SYNTHASE"/>
    <property type="match status" value="1"/>
</dbReference>
<evidence type="ECO:0000256" key="1">
    <source>
        <dbReference type="ARBA" id="ARBA00004141"/>
    </source>
</evidence>
<evidence type="ECO:0000256" key="5">
    <source>
        <dbReference type="ARBA" id="ARBA00023136"/>
    </source>
</evidence>
<dbReference type="Proteomes" id="UP000198510">
    <property type="component" value="Unassembled WGS sequence"/>
</dbReference>
<accession>A0A1G9G8W4</accession>
<evidence type="ECO:0000313" key="7">
    <source>
        <dbReference type="EMBL" id="SDK97164.1"/>
    </source>
</evidence>
<dbReference type="OrthoDB" id="2908954at2"/>
<dbReference type="EMBL" id="FNFO01000004">
    <property type="protein sequence ID" value="SDK97164.1"/>
    <property type="molecule type" value="Genomic_DNA"/>
</dbReference>
<feature type="transmembrane region" description="Helical" evidence="6">
    <location>
        <begin position="166"/>
        <end position="182"/>
    </location>
</feature>
<keyword evidence="5 6" id="KW-0472">Membrane</keyword>
<evidence type="ECO:0000256" key="3">
    <source>
        <dbReference type="ARBA" id="ARBA00022692"/>
    </source>
</evidence>
<reference evidence="7 8" key="1">
    <citation type="submission" date="2016-10" db="EMBL/GenBank/DDBJ databases">
        <authorList>
            <person name="de Groot N.N."/>
        </authorList>
    </citation>
    <scope>NUCLEOTIDE SEQUENCE [LARGE SCALE GENOMIC DNA]</scope>
    <source>
        <strain evidence="7 8">DSM 25186</strain>
    </source>
</reference>
<comment type="subcellular location">
    <subcellularLocation>
        <location evidence="1">Membrane</location>
        <topology evidence="1">Multi-pass membrane protein</topology>
    </subcellularLocation>
</comment>
<gene>
    <name evidence="7" type="ORF">SAMN05421823_10427</name>
</gene>
<dbReference type="GO" id="GO:0016765">
    <property type="term" value="F:transferase activity, transferring alkyl or aryl (other than methyl) groups"/>
    <property type="evidence" value="ECO:0007669"/>
    <property type="project" value="InterPro"/>
</dbReference>
<feature type="transmembrane region" description="Helical" evidence="6">
    <location>
        <begin position="253"/>
        <end position="272"/>
    </location>
</feature>
<dbReference type="NCBIfam" id="NF035940">
    <property type="entry name" value="prenyl_rel_EboC"/>
    <property type="match status" value="1"/>
</dbReference>
<evidence type="ECO:0000256" key="4">
    <source>
        <dbReference type="ARBA" id="ARBA00022989"/>
    </source>
</evidence>
<sequence>MQRRLWAYLQLMRPANLVTAVADILLGYAASGAGAALVEQEVGWGTLGWLIVSTVCLYGGGVVLNDYFDAELDRTERPERPIPRGDATETGAQLLGGGLLLAGIVTAGQVSLLSAGLAMLICVLVVLYDAWGKHQSWFGPLNMGLCRGVNLLLGMSAIPAMLYERWYLALIPIVYIAAITMISRGEVHGENQPALRGGLALYGLVVLSILTLAFTEDSLYTVLFFVVLFGYLIFPPLLRALRDAAPQNIGKAVKAGVISLIVLDAALATVFAGWQYGLMVLILLPLSMGLGRLFAVT</sequence>
<feature type="transmembrane region" description="Helical" evidence="6">
    <location>
        <begin position="194"/>
        <end position="214"/>
    </location>
</feature>
<feature type="transmembrane region" description="Helical" evidence="6">
    <location>
        <begin position="220"/>
        <end position="241"/>
    </location>
</feature>